<dbReference type="AlphaFoldDB" id="A0A8B6X810"/>
<dbReference type="PANTHER" id="PTHR10513:SF46">
    <property type="entry name" value="DEOXYGUANOSINE KINASE"/>
    <property type="match status" value="1"/>
</dbReference>
<evidence type="ECO:0000256" key="2">
    <source>
        <dbReference type="PIRSR" id="PIRSR000705-3"/>
    </source>
</evidence>
<feature type="binding site" evidence="2">
    <location>
        <begin position="13"/>
        <end position="21"/>
    </location>
    <ligand>
        <name>ATP</name>
        <dbReference type="ChEBI" id="CHEBI:30616"/>
    </ligand>
</feature>
<evidence type="ECO:0000256" key="1">
    <source>
        <dbReference type="PIRSR" id="PIRSR000705-1"/>
    </source>
</evidence>
<dbReference type="Proteomes" id="UP000675920">
    <property type="component" value="Unplaced"/>
</dbReference>
<dbReference type="SUPFAM" id="SSF52540">
    <property type="entry name" value="P-loop containing nucleoside triphosphate hydrolases"/>
    <property type="match status" value="1"/>
</dbReference>
<dbReference type="Gene3D" id="3.40.50.300">
    <property type="entry name" value="P-loop containing nucleotide triphosphate hydrolases"/>
    <property type="match status" value="1"/>
</dbReference>
<dbReference type="PANTHER" id="PTHR10513">
    <property type="entry name" value="DEOXYNUCLEOSIDE KINASE"/>
    <property type="match status" value="1"/>
</dbReference>
<keyword evidence="2" id="KW-0547">Nucleotide-binding</keyword>
<dbReference type="Pfam" id="PF01712">
    <property type="entry name" value="dNK"/>
    <property type="match status" value="1"/>
</dbReference>
<feature type="active site" description="Proton acceptor" evidence="1">
    <location>
        <position position="86"/>
    </location>
</feature>
<dbReference type="GO" id="GO:0019136">
    <property type="term" value="F:deoxynucleoside kinase activity"/>
    <property type="evidence" value="ECO:0007669"/>
    <property type="project" value="InterPro"/>
</dbReference>
<dbReference type="OrthoDB" id="9776634at2"/>
<dbReference type="PIRSF" id="PIRSF000705">
    <property type="entry name" value="DNK"/>
    <property type="match status" value="1"/>
</dbReference>
<dbReference type="InterPro" id="IPR027417">
    <property type="entry name" value="P-loop_NTPase"/>
</dbReference>
<feature type="domain" description="Deoxynucleoside kinase" evidence="3">
    <location>
        <begin position="10"/>
        <end position="198"/>
    </location>
</feature>
<evidence type="ECO:0000313" key="5">
    <source>
        <dbReference type="RefSeq" id="WP_028313073.1"/>
    </source>
</evidence>
<feature type="binding site" evidence="2">
    <location>
        <begin position="138"/>
        <end position="142"/>
    </location>
    <ligand>
        <name>ATP</name>
        <dbReference type="ChEBI" id="CHEBI:30616"/>
    </ligand>
</feature>
<keyword evidence="4" id="KW-1185">Reference proteome</keyword>
<dbReference type="GO" id="GO:0005524">
    <property type="term" value="F:ATP binding"/>
    <property type="evidence" value="ECO:0007669"/>
    <property type="project" value="UniProtKB-KW"/>
</dbReference>
<keyword evidence="5" id="KW-0808">Transferase</keyword>
<evidence type="ECO:0000259" key="3">
    <source>
        <dbReference type="Pfam" id="PF01712"/>
    </source>
</evidence>
<dbReference type="EC" id="2.7.1.-" evidence="5"/>
<organism evidence="4 5">
    <name type="scientific">Derxia gummosa DSM 723</name>
    <dbReference type="NCBI Taxonomy" id="1121388"/>
    <lineage>
        <taxon>Bacteria</taxon>
        <taxon>Pseudomonadati</taxon>
        <taxon>Pseudomonadota</taxon>
        <taxon>Betaproteobacteria</taxon>
        <taxon>Burkholderiales</taxon>
        <taxon>Alcaligenaceae</taxon>
        <taxon>Derxia</taxon>
    </lineage>
</organism>
<keyword evidence="2" id="KW-0067">ATP-binding</keyword>
<dbReference type="InterPro" id="IPR050566">
    <property type="entry name" value="Deoxyribonucleoside_kinase"/>
</dbReference>
<proteinExistence type="predicted"/>
<evidence type="ECO:0000313" key="4">
    <source>
        <dbReference type="Proteomes" id="UP000675920"/>
    </source>
</evidence>
<dbReference type="CDD" id="cd01673">
    <property type="entry name" value="dNK"/>
    <property type="match status" value="1"/>
</dbReference>
<dbReference type="RefSeq" id="WP_028313073.1">
    <property type="nucleotide sequence ID" value="NZ_KI519500.1"/>
</dbReference>
<sequence length="212" mass="24003">MELAKLRRVVVEGPIGVGKTTLARRLADLIGADVLLETPETNPFLERFYRDAGRYALATQLSFLFQRLKQLADMEADLLQRPVVSDFLLDKDPLFARLTLEDDEFQLYRQVFDSLRAQAAPPDLVVYLQASPEALLARVNRRGIPMEAAITDGYLRALSDAYGNFFHHYDAAPLLMINTEHLNPVDSEDDFKLLISRIGSMRGQREFFNLAG</sequence>
<reference evidence="5" key="1">
    <citation type="submission" date="2025-08" db="UniProtKB">
        <authorList>
            <consortium name="RefSeq"/>
        </authorList>
    </citation>
    <scope>IDENTIFICATION</scope>
</reference>
<keyword evidence="5" id="KW-0418">Kinase</keyword>
<dbReference type="InterPro" id="IPR031314">
    <property type="entry name" value="DNK_dom"/>
</dbReference>
<dbReference type="GO" id="GO:0005737">
    <property type="term" value="C:cytoplasm"/>
    <property type="evidence" value="ECO:0007669"/>
    <property type="project" value="TreeGrafter"/>
</dbReference>
<dbReference type="InterPro" id="IPR002624">
    <property type="entry name" value="DCK/DGK"/>
</dbReference>
<name>A0A8B6X810_9BURK</name>
<accession>A0A8B6X810</accession>
<protein>
    <submittedName>
        <fullName evidence="5">Deoxynucleoside kinase</fullName>
        <ecNumber evidence="5">2.7.1.-</ecNumber>
    </submittedName>
</protein>